<gene>
    <name evidence="1" type="ORF">L1049_027150</name>
</gene>
<comment type="caution">
    <text evidence="1">The sequence shown here is derived from an EMBL/GenBank/DDBJ whole genome shotgun (WGS) entry which is preliminary data.</text>
</comment>
<organism evidence="1 2">
    <name type="scientific">Liquidambar formosana</name>
    <name type="common">Formosan gum</name>
    <dbReference type="NCBI Taxonomy" id="63359"/>
    <lineage>
        <taxon>Eukaryota</taxon>
        <taxon>Viridiplantae</taxon>
        <taxon>Streptophyta</taxon>
        <taxon>Embryophyta</taxon>
        <taxon>Tracheophyta</taxon>
        <taxon>Spermatophyta</taxon>
        <taxon>Magnoliopsida</taxon>
        <taxon>eudicotyledons</taxon>
        <taxon>Gunneridae</taxon>
        <taxon>Pentapetalae</taxon>
        <taxon>Saxifragales</taxon>
        <taxon>Altingiaceae</taxon>
        <taxon>Liquidambar</taxon>
    </lineage>
</organism>
<dbReference type="GO" id="GO:0005684">
    <property type="term" value="C:U2-type spliceosomal complex"/>
    <property type="evidence" value="ECO:0007669"/>
    <property type="project" value="TreeGrafter"/>
</dbReference>
<keyword evidence="2" id="KW-1185">Reference proteome</keyword>
<dbReference type="PANTHER" id="PTHR31809:SF0">
    <property type="entry name" value="BUD13 HOMOLOG"/>
    <property type="match status" value="1"/>
</dbReference>
<dbReference type="GO" id="GO:0003723">
    <property type="term" value="F:RNA binding"/>
    <property type="evidence" value="ECO:0007669"/>
    <property type="project" value="TreeGrafter"/>
</dbReference>
<dbReference type="Proteomes" id="UP001415857">
    <property type="component" value="Unassembled WGS sequence"/>
</dbReference>
<evidence type="ECO:0000313" key="1">
    <source>
        <dbReference type="EMBL" id="KAK9266891.1"/>
    </source>
</evidence>
<dbReference type="GO" id="GO:0070274">
    <property type="term" value="C:RES complex"/>
    <property type="evidence" value="ECO:0007669"/>
    <property type="project" value="TreeGrafter"/>
</dbReference>
<accession>A0AAP0N701</accession>
<dbReference type="PANTHER" id="PTHR31809">
    <property type="entry name" value="BUD13 HOMOLOG"/>
    <property type="match status" value="1"/>
</dbReference>
<name>A0AAP0N701_LIQFO</name>
<reference evidence="1 2" key="1">
    <citation type="journal article" date="2024" name="Plant J.">
        <title>Genome sequences and population genomics reveal climatic adaptation and genomic divergence between two closely related sweetgum species.</title>
        <authorList>
            <person name="Xu W.Q."/>
            <person name="Ren C.Q."/>
            <person name="Zhang X.Y."/>
            <person name="Comes H.P."/>
            <person name="Liu X.H."/>
            <person name="Li Y.G."/>
            <person name="Kettle C.J."/>
            <person name="Jalonen R."/>
            <person name="Gaisberger H."/>
            <person name="Ma Y.Z."/>
            <person name="Qiu Y.X."/>
        </authorList>
    </citation>
    <scope>NUCLEOTIDE SEQUENCE [LARGE SCALE GENOMIC DNA]</scope>
    <source>
        <strain evidence="1">Hangzhou</strain>
    </source>
</reference>
<dbReference type="InterPro" id="IPR051112">
    <property type="entry name" value="CWC26_splicing_factor"/>
</dbReference>
<protein>
    <submittedName>
        <fullName evidence="1">Uncharacterized protein</fullName>
    </submittedName>
</protein>
<sequence length="126" mass="14870">MIEYPYCIFLCLGLLNQEVYQKQTKAVKTPASTSLKDYLRSYETNSKQCKKKNKKTQPYALGFLVLDDDPVQQKPINLREEYDDDLADEEKPQIDEDIKVKRMKRLEQLISRHPYHDIQRMEVGSV</sequence>
<dbReference type="EMBL" id="JBBPBK010000048">
    <property type="protein sequence ID" value="KAK9266891.1"/>
    <property type="molecule type" value="Genomic_DNA"/>
</dbReference>
<dbReference type="GO" id="GO:0000398">
    <property type="term" value="P:mRNA splicing, via spliceosome"/>
    <property type="evidence" value="ECO:0007669"/>
    <property type="project" value="TreeGrafter"/>
</dbReference>
<dbReference type="AlphaFoldDB" id="A0AAP0N701"/>
<evidence type="ECO:0000313" key="2">
    <source>
        <dbReference type="Proteomes" id="UP001415857"/>
    </source>
</evidence>
<proteinExistence type="predicted"/>